<dbReference type="AlphaFoldDB" id="A0A9J2PWJ5"/>
<dbReference type="GO" id="GO:0004386">
    <property type="term" value="F:helicase activity"/>
    <property type="evidence" value="ECO:0007669"/>
    <property type="project" value="TreeGrafter"/>
</dbReference>
<dbReference type="Pfam" id="PF07717">
    <property type="entry name" value="OB_NTP_bind"/>
    <property type="match status" value="1"/>
</dbReference>
<protein>
    <submittedName>
        <fullName evidence="3">Helicase-associated domain-containing protein</fullName>
    </submittedName>
</protein>
<accession>A0A9J2PWJ5</accession>
<evidence type="ECO:0000313" key="3">
    <source>
        <dbReference type="WBParaSite" id="ALUE_0001450001-mRNA-1"/>
    </source>
</evidence>
<evidence type="ECO:0000313" key="2">
    <source>
        <dbReference type="Proteomes" id="UP000036681"/>
    </source>
</evidence>
<dbReference type="InterPro" id="IPR007502">
    <property type="entry name" value="Helicase-assoc_dom"/>
</dbReference>
<dbReference type="Proteomes" id="UP000036681">
    <property type="component" value="Unplaced"/>
</dbReference>
<sequence>MKRAAIHDVCLHAKMFAPENMSVKKFLSLAPEPPSPQAVEWSLEFLEASYSYFRYRYETRRHIYMHVFQQLGALYGDRSATAAYEGRFSVYGRERREPDLTELGRHIAQLPLEPQLARLLLFGIALRCFNPVVTLVAALSHRDPFILPLGDERAAALAARDEFGRCDYSDHLMLLRAFNAFSRLAHGQRQWHFCKTKFLSPNTMKMIAGIRRQLLIELRRLRLLAASCHSFDDPDLNRYSCNWPMVQAATVAGCYPGIGFVRAGNKLRKIRTSTESSATLHPGCIIKRQVLAPSRRSDMINQFTTKREDEEPIIEYLAFQELSKIDEGLTLRTVTVVPPLSVVLFAGAICLKKETIEQFGVGSFLKFGKVLMKTSMCVDCEQLLWLFIYFDLNVCVCEVDMRKIMATVEFRENMFGLRQSILVKIQNVIESVIVKKKLEEDDDGIGSGIRAHPRNSIHTLVTEGNCSHEVKKCLSMKLPWFKKMKKMEHSMKANTFLRWSRGSCSKDVIGYVF</sequence>
<name>A0A9J2PWJ5_ASCLU</name>
<feature type="domain" description="Helicase-associated" evidence="1">
    <location>
        <begin position="65"/>
        <end position="175"/>
    </location>
</feature>
<dbReference type="InterPro" id="IPR011709">
    <property type="entry name" value="DEAD-box_helicase_OB_fold"/>
</dbReference>
<dbReference type="Pfam" id="PF21010">
    <property type="entry name" value="HA2_C"/>
    <property type="match status" value="1"/>
</dbReference>
<dbReference type="PANTHER" id="PTHR18934:SF213">
    <property type="entry name" value="3'-5' RNA HELICASE YTHDC2"/>
    <property type="match status" value="1"/>
</dbReference>
<dbReference type="WBParaSite" id="ALUE_0001450001-mRNA-1">
    <property type="protein sequence ID" value="ALUE_0001450001-mRNA-1"/>
    <property type="gene ID" value="ALUE_0001450001"/>
</dbReference>
<dbReference type="Gene3D" id="1.20.120.1080">
    <property type="match status" value="1"/>
</dbReference>
<proteinExistence type="predicted"/>
<dbReference type="GO" id="GO:0003723">
    <property type="term" value="F:RNA binding"/>
    <property type="evidence" value="ECO:0007669"/>
    <property type="project" value="TreeGrafter"/>
</dbReference>
<dbReference type="PANTHER" id="PTHR18934">
    <property type="entry name" value="ATP-DEPENDENT RNA HELICASE"/>
    <property type="match status" value="1"/>
</dbReference>
<evidence type="ECO:0000259" key="1">
    <source>
        <dbReference type="SMART" id="SM00847"/>
    </source>
</evidence>
<organism evidence="2 3">
    <name type="scientific">Ascaris lumbricoides</name>
    <name type="common">Giant roundworm</name>
    <dbReference type="NCBI Taxonomy" id="6252"/>
    <lineage>
        <taxon>Eukaryota</taxon>
        <taxon>Metazoa</taxon>
        <taxon>Ecdysozoa</taxon>
        <taxon>Nematoda</taxon>
        <taxon>Chromadorea</taxon>
        <taxon>Rhabditida</taxon>
        <taxon>Spirurina</taxon>
        <taxon>Ascaridomorpha</taxon>
        <taxon>Ascaridoidea</taxon>
        <taxon>Ascarididae</taxon>
        <taxon>Ascaris</taxon>
    </lineage>
</organism>
<keyword evidence="2" id="KW-1185">Reference proteome</keyword>
<reference evidence="3" key="1">
    <citation type="submission" date="2023-03" db="UniProtKB">
        <authorList>
            <consortium name="WormBaseParasite"/>
        </authorList>
    </citation>
    <scope>IDENTIFICATION</scope>
</reference>
<dbReference type="SMART" id="SM00847">
    <property type="entry name" value="HA2"/>
    <property type="match status" value="1"/>
</dbReference>